<organism evidence="1">
    <name type="scientific">Schlesneria paludicola</name>
    <dbReference type="NCBI Taxonomy" id="360056"/>
    <lineage>
        <taxon>Bacteria</taxon>
        <taxon>Pseudomonadati</taxon>
        <taxon>Planctomycetota</taxon>
        <taxon>Planctomycetia</taxon>
        <taxon>Planctomycetales</taxon>
        <taxon>Planctomycetaceae</taxon>
        <taxon>Schlesneria</taxon>
    </lineage>
</organism>
<dbReference type="EMBL" id="DSVQ01000012">
    <property type="protein sequence ID" value="HGT39088.1"/>
    <property type="molecule type" value="Genomic_DNA"/>
</dbReference>
<gene>
    <name evidence="1" type="ORF">ENS64_07465</name>
</gene>
<proteinExistence type="predicted"/>
<dbReference type="AlphaFoldDB" id="A0A7C4QQQ7"/>
<name>A0A7C4QQQ7_9PLAN</name>
<protein>
    <submittedName>
        <fullName evidence="1">Uncharacterized protein</fullName>
    </submittedName>
</protein>
<comment type="caution">
    <text evidence="1">The sequence shown here is derived from an EMBL/GenBank/DDBJ whole genome shotgun (WGS) entry which is preliminary data.</text>
</comment>
<evidence type="ECO:0000313" key="1">
    <source>
        <dbReference type="EMBL" id="HGT39088.1"/>
    </source>
</evidence>
<reference evidence="1" key="1">
    <citation type="journal article" date="2020" name="mSystems">
        <title>Genome- and Community-Level Interaction Insights into Carbon Utilization and Element Cycling Functions of Hydrothermarchaeota in Hydrothermal Sediment.</title>
        <authorList>
            <person name="Zhou Z."/>
            <person name="Liu Y."/>
            <person name="Xu W."/>
            <person name="Pan J."/>
            <person name="Luo Z.H."/>
            <person name="Li M."/>
        </authorList>
    </citation>
    <scope>NUCLEOTIDE SEQUENCE [LARGE SCALE GENOMIC DNA]</scope>
    <source>
        <strain evidence="1">SpSt-508</strain>
    </source>
</reference>
<sequence>MSHELRFRSGQVELHRLRVDSETVLEPGDVVYLDGDDVKPASDFPFATDLAATRSQFAAVFLGVCHEYSASGEAHDVSVDLSPLSIYEYEVDSALFEVGSLLAPDGDSEQLAARRLAKVGNPAQAIARAAEYKAVAAGRLRVQFASAFHPASANVNASIG</sequence>
<accession>A0A7C4QQQ7</accession>